<organism evidence="2 3">
    <name type="scientific">Solidesulfovibrio carbinolicus</name>
    <dbReference type="NCBI Taxonomy" id="296842"/>
    <lineage>
        <taxon>Bacteria</taxon>
        <taxon>Pseudomonadati</taxon>
        <taxon>Thermodesulfobacteriota</taxon>
        <taxon>Desulfovibrionia</taxon>
        <taxon>Desulfovibrionales</taxon>
        <taxon>Desulfovibrionaceae</taxon>
        <taxon>Solidesulfovibrio</taxon>
    </lineage>
</organism>
<feature type="compositionally biased region" description="Low complexity" evidence="1">
    <location>
        <begin position="70"/>
        <end position="87"/>
    </location>
</feature>
<dbReference type="Gene3D" id="3.40.5.80">
    <property type="match status" value="1"/>
</dbReference>
<evidence type="ECO:0000313" key="2">
    <source>
        <dbReference type="EMBL" id="QAZ67036.1"/>
    </source>
</evidence>
<dbReference type="EMBL" id="CP026538">
    <property type="protein sequence ID" value="QAZ67036.1"/>
    <property type="molecule type" value="Genomic_DNA"/>
</dbReference>
<dbReference type="Proteomes" id="UP000293296">
    <property type="component" value="Chromosome"/>
</dbReference>
<dbReference type="AlphaFoldDB" id="A0A4P6HKA4"/>
<keyword evidence="3" id="KW-1185">Reference proteome</keyword>
<dbReference type="OrthoDB" id="5461297at2"/>
<evidence type="ECO:0000256" key="1">
    <source>
        <dbReference type="SAM" id="MobiDB-lite"/>
    </source>
</evidence>
<dbReference type="SUPFAM" id="SSF160059">
    <property type="entry name" value="PriA/YqbF domain"/>
    <property type="match status" value="1"/>
</dbReference>
<proteinExistence type="predicted"/>
<feature type="region of interest" description="Disordered" evidence="1">
    <location>
        <begin position="16"/>
        <end position="36"/>
    </location>
</feature>
<dbReference type="KEGG" id="dcb:C3Y92_07250"/>
<protein>
    <submittedName>
        <fullName evidence="2">Uncharacterized protein</fullName>
    </submittedName>
</protein>
<gene>
    <name evidence="2" type="ORF">C3Y92_07250</name>
</gene>
<dbReference type="RefSeq" id="WP_129351211.1">
    <property type="nucleotide sequence ID" value="NZ_CP026538.1"/>
</dbReference>
<sequence length="114" mass="11722">MVVIPVIVRTRSLRGGHYRAGLKHGAEPGDIPPGSLTEDQLAVLRADPDLEVEIIDPPQEPPQPRKKKPAPAAEGTGAPAPGPAEAAEAAEGDAGDEDFGFDDDPAQASGAEGR</sequence>
<reference evidence="2 3" key="1">
    <citation type="submission" date="2018-02" db="EMBL/GenBank/DDBJ databases">
        <title>Genome sequence of Desulfovibrio carbinolicus DSM 3852.</title>
        <authorList>
            <person name="Wilbanks E."/>
            <person name="Skennerton C.T."/>
            <person name="Orphan V.J."/>
        </authorList>
    </citation>
    <scope>NUCLEOTIDE SEQUENCE [LARGE SCALE GENOMIC DNA]</scope>
    <source>
        <strain evidence="2 3">DSM 3852</strain>
    </source>
</reference>
<feature type="region of interest" description="Disordered" evidence="1">
    <location>
        <begin position="50"/>
        <end position="114"/>
    </location>
</feature>
<feature type="compositionally biased region" description="Acidic residues" evidence="1">
    <location>
        <begin position="88"/>
        <end position="105"/>
    </location>
</feature>
<evidence type="ECO:0000313" key="3">
    <source>
        <dbReference type="Proteomes" id="UP000293296"/>
    </source>
</evidence>
<name>A0A4P6HKA4_9BACT</name>
<accession>A0A4P6HKA4</accession>